<evidence type="ECO:0000313" key="7">
    <source>
        <dbReference type="EMBL" id="URN92721.1"/>
    </source>
</evidence>
<evidence type="ECO:0000256" key="1">
    <source>
        <dbReference type="ARBA" id="ARBA00004141"/>
    </source>
</evidence>
<evidence type="ECO:0000313" key="8">
    <source>
        <dbReference type="Proteomes" id="UP001056756"/>
    </source>
</evidence>
<dbReference type="Proteomes" id="UP001056756">
    <property type="component" value="Chromosome"/>
</dbReference>
<reference evidence="7" key="1">
    <citation type="submission" date="2022-05" db="EMBL/GenBank/DDBJ databases">
        <title>Novel bacterial taxa in a minimal lignocellulolytic consortium and its capacity to transform plastics disclosed by genome-resolved metagenomics.</title>
        <authorList>
            <person name="Rodriguez C.A.D."/>
            <person name="Diaz-Garcia L."/>
            <person name="Herrera K."/>
            <person name="Tarazona N.A."/>
            <person name="Sproer C."/>
            <person name="Overmann J."/>
            <person name="Jimenez D.J."/>
        </authorList>
    </citation>
    <scope>NUCLEOTIDE SEQUENCE</scope>
    <source>
        <strain evidence="7">MAG5</strain>
    </source>
</reference>
<keyword evidence="3 6" id="KW-0812">Transmembrane</keyword>
<comment type="similarity">
    <text evidence="2">Belongs to the UPF0014 family.</text>
</comment>
<accession>A0A9J6ZA39</accession>
<evidence type="ECO:0000256" key="2">
    <source>
        <dbReference type="ARBA" id="ARBA00005268"/>
    </source>
</evidence>
<organism evidence="7 8">
    <name type="scientific">Candidatus Pristimantibacillus lignocellulolyticus</name>
    <dbReference type="NCBI Taxonomy" id="2994561"/>
    <lineage>
        <taxon>Bacteria</taxon>
        <taxon>Bacillati</taxon>
        <taxon>Bacillota</taxon>
        <taxon>Bacilli</taxon>
        <taxon>Bacillales</taxon>
        <taxon>Paenibacillaceae</taxon>
        <taxon>Candidatus Pristimantibacillus</taxon>
    </lineage>
</organism>
<evidence type="ECO:0000256" key="4">
    <source>
        <dbReference type="ARBA" id="ARBA00022989"/>
    </source>
</evidence>
<dbReference type="PANTHER" id="PTHR30028">
    <property type="entry name" value="UPF0014 INNER MEMBRANE PROTEIN YBBM-RELATED"/>
    <property type="match status" value="1"/>
</dbReference>
<dbReference type="PANTHER" id="PTHR30028:SF0">
    <property type="entry name" value="PROTEIN ALUMINUM SENSITIVE 3"/>
    <property type="match status" value="1"/>
</dbReference>
<feature type="transmembrane region" description="Helical" evidence="6">
    <location>
        <begin position="117"/>
        <end position="138"/>
    </location>
</feature>
<dbReference type="GO" id="GO:0005886">
    <property type="term" value="C:plasma membrane"/>
    <property type="evidence" value="ECO:0007669"/>
    <property type="project" value="TreeGrafter"/>
</dbReference>
<feature type="transmembrane region" description="Helical" evidence="6">
    <location>
        <begin position="34"/>
        <end position="52"/>
    </location>
</feature>
<feature type="transmembrane region" description="Helical" evidence="6">
    <location>
        <begin position="6"/>
        <end position="22"/>
    </location>
</feature>
<sequence>MSIISLSFTLLFIAVTILISMKKKLLLEKDIFIGTIRASIQLIAIGYILNYVFATENIWLFFAIISIMILVAAHHGAKRGKEFRGAMWKIALCIFIIEIFVMLILLGMNIIEPTAQYIIPLSGMTIGNAMVVSSLFLTQLKREVEASRGEIETLLALGANGKQALQSLLARSVKFSMIPTIDSLKTVGLVQLPGMMTGMIIAGASPIEAVKYQLLILFTHTGAAALMSIILSMLFHKSVLTKDLRLQKNI</sequence>
<evidence type="ECO:0000256" key="5">
    <source>
        <dbReference type="ARBA" id="ARBA00023136"/>
    </source>
</evidence>
<protein>
    <submittedName>
        <fullName evidence="7">Iron export ABC transporter permease subunit FetB</fullName>
    </submittedName>
</protein>
<keyword evidence="5 6" id="KW-0472">Membrane</keyword>
<gene>
    <name evidence="7" type="primary">fetB</name>
    <name evidence="7" type="ORF">NAG76_12750</name>
</gene>
<feature type="transmembrane region" description="Helical" evidence="6">
    <location>
        <begin position="213"/>
        <end position="235"/>
    </location>
</feature>
<evidence type="ECO:0000256" key="3">
    <source>
        <dbReference type="ARBA" id="ARBA00022692"/>
    </source>
</evidence>
<dbReference type="EMBL" id="CP097899">
    <property type="protein sequence ID" value="URN92721.1"/>
    <property type="molecule type" value="Genomic_DNA"/>
</dbReference>
<feature type="transmembrane region" description="Helical" evidence="6">
    <location>
        <begin position="58"/>
        <end position="77"/>
    </location>
</feature>
<keyword evidence="4 6" id="KW-1133">Transmembrane helix</keyword>
<dbReference type="InterPro" id="IPR005226">
    <property type="entry name" value="UPF0014_fam"/>
</dbReference>
<dbReference type="AlphaFoldDB" id="A0A9J6ZA39"/>
<feature type="transmembrane region" description="Helical" evidence="6">
    <location>
        <begin position="89"/>
        <end position="111"/>
    </location>
</feature>
<comment type="subcellular location">
    <subcellularLocation>
        <location evidence="1">Membrane</location>
        <topology evidence="1">Multi-pass membrane protein</topology>
    </subcellularLocation>
</comment>
<evidence type="ECO:0000256" key="6">
    <source>
        <dbReference type="SAM" id="Phobius"/>
    </source>
</evidence>
<proteinExistence type="inferred from homology"/>
<dbReference type="Pfam" id="PF03649">
    <property type="entry name" value="UPF0014"/>
    <property type="match status" value="1"/>
</dbReference>
<dbReference type="KEGG" id="plig:NAG76_12750"/>
<feature type="transmembrane region" description="Helical" evidence="6">
    <location>
        <begin position="187"/>
        <end position="207"/>
    </location>
</feature>
<name>A0A9J6ZA39_9BACL</name>